<sequence length="224" mass="25757">MIFAIKQYSRFKIMVQTIPARDISLYDLEEKFGLQLATDTNFFPEWTENLPTLTDAQKQAIARVKSNYLNLSKHRLMSEETVKMVVLSPLLDLAGFYQLPFEIETETSVEISAEDESFIVKGNIDVLVIQKRFWVLIIESKSSKFDVMTALPQALTYMLDCPNPAQPTFGLLINGREFVFVKLIQQEHPWYARSDALSIERDAELQQVLSVLKRVGELFVIRNS</sequence>
<gene>
    <name evidence="1" type="ORF">NIES4072_22350</name>
</gene>
<keyword evidence="2" id="KW-1185">Reference proteome</keyword>
<comment type="caution">
    <text evidence="1">The sequence shown here is derived from an EMBL/GenBank/DDBJ whole genome shotgun (WGS) entry which is preliminary data.</text>
</comment>
<organism evidence="1 2">
    <name type="scientific">Nostoc commune NIES-4072</name>
    <dbReference type="NCBI Taxonomy" id="2005467"/>
    <lineage>
        <taxon>Bacteria</taxon>
        <taxon>Bacillati</taxon>
        <taxon>Cyanobacteriota</taxon>
        <taxon>Cyanophyceae</taxon>
        <taxon>Nostocales</taxon>
        <taxon>Nostocaceae</taxon>
        <taxon>Nostoc</taxon>
    </lineage>
</organism>
<name>A0A2R5FIM8_NOSCO</name>
<dbReference type="Proteomes" id="UP000245124">
    <property type="component" value="Unassembled WGS sequence"/>
</dbReference>
<evidence type="ECO:0000313" key="1">
    <source>
        <dbReference type="EMBL" id="GBG18570.1"/>
    </source>
</evidence>
<dbReference type="EMBL" id="BDUD01000001">
    <property type="protein sequence ID" value="GBG18570.1"/>
    <property type="molecule type" value="Genomic_DNA"/>
</dbReference>
<evidence type="ECO:0008006" key="3">
    <source>
        <dbReference type="Google" id="ProtNLM"/>
    </source>
</evidence>
<evidence type="ECO:0000313" key="2">
    <source>
        <dbReference type="Proteomes" id="UP000245124"/>
    </source>
</evidence>
<reference evidence="1 2" key="1">
    <citation type="submission" date="2017-06" db="EMBL/GenBank/DDBJ databases">
        <title>Genome sequencing of cyanobaciteial culture collection at National Institute for Environmental Studies (NIES).</title>
        <authorList>
            <person name="Hirose Y."/>
            <person name="Shimura Y."/>
            <person name="Fujisawa T."/>
            <person name="Nakamura Y."/>
            <person name="Kawachi M."/>
        </authorList>
    </citation>
    <scope>NUCLEOTIDE SEQUENCE [LARGE SCALE GENOMIC DNA]</scope>
    <source>
        <strain evidence="1 2">NIES-4072</strain>
    </source>
</reference>
<dbReference type="AlphaFoldDB" id="A0A2R5FIM8"/>
<accession>A0A2R5FIM8</accession>
<proteinExistence type="predicted"/>
<protein>
    <recommendedName>
        <fullName evidence="3">Type I restriction endonuclease subunit R</fullName>
    </recommendedName>
</protein>
<dbReference type="Gene3D" id="3.90.1570.30">
    <property type="match status" value="1"/>
</dbReference>